<dbReference type="InterPro" id="IPR005174">
    <property type="entry name" value="KIB1-4_b-propeller"/>
</dbReference>
<dbReference type="PANTHER" id="PTHR44586">
    <property type="entry name" value="F-BOX DOMAIN CONTAINING PROTEIN, EXPRESSED"/>
    <property type="match status" value="1"/>
</dbReference>
<feature type="domain" description="F-box" evidence="1">
    <location>
        <begin position="18"/>
        <end position="52"/>
    </location>
</feature>
<dbReference type="Pfam" id="PF12937">
    <property type="entry name" value="F-box-like"/>
    <property type="match status" value="1"/>
</dbReference>
<dbReference type="Pfam" id="PF03478">
    <property type="entry name" value="Beta-prop_KIB1-4"/>
    <property type="match status" value="1"/>
</dbReference>
<reference evidence="2" key="1">
    <citation type="submission" date="2023-07" db="EMBL/GenBank/DDBJ databases">
        <title>A chromosome-level genome assembly of Lolium multiflorum.</title>
        <authorList>
            <person name="Chen Y."/>
            <person name="Copetti D."/>
            <person name="Kolliker R."/>
            <person name="Studer B."/>
        </authorList>
    </citation>
    <scope>NUCLEOTIDE SEQUENCE</scope>
    <source>
        <strain evidence="2">02402/16</strain>
        <tissue evidence="2">Leaf</tissue>
    </source>
</reference>
<dbReference type="PROSITE" id="PS50181">
    <property type="entry name" value="FBOX"/>
    <property type="match status" value="1"/>
</dbReference>
<keyword evidence="3" id="KW-1185">Reference proteome</keyword>
<organism evidence="2 3">
    <name type="scientific">Lolium multiflorum</name>
    <name type="common">Italian ryegrass</name>
    <name type="synonym">Lolium perenne subsp. multiflorum</name>
    <dbReference type="NCBI Taxonomy" id="4521"/>
    <lineage>
        <taxon>Eukaryota</taxon>
        <taxon>Viridiplantae</taxon>
        <taxon>Streptophyta</taxon>
        <taxon>Embryophyta</taxon>
        <taxon>Tracheophyta</taxon>
        <taxon>Spermatophyta</taxon>
        <taxon>Magnoliopsida</taxon>
        <taxon>Liliopsida</taxon>
        <taxon>Poales</taxon>
        <taxon>Poaceae</taxon>
        <taxon>BOP clade</taxon>
        <taxon>Pooideae</taxon>
        <taxon>Poodae</taxon>
        <taxon>Poeae</taxon>
        <taxon>Poeae Chloroplast Group 2 (Poeae type)</taxon>
        <taxon>Loliodinae</taxon>
        <taxon>Loliinae</taxon>
        <taxon>Lolium</taxon>
    </lineage>
</organism>
<dbReference type="AlphaFoldDB" id="A0AAD8RGW7"/>
<gene>
    <name evidence="2" type="ORF">QYE76_026757</name>
</gene>
<name>A0AAD8RGW7_LOLMU</name>
<evidence type="ECO:0000259" key="1">
    <source>
        <dbReference type="PROSITE" id="PS50181"/>
    </source>
</evidence>
<dbReference type="Proteomes" id="UP001231189">
    <property type="component" value="Unassembled WGS sequence"/>
</dbReference>
<evidence type="ECO:0000313" key="3">
    <source>
        <dbReference type="Proteomes" id="UP001231189"/>
    </source>
</evidence>
<comment type="caution">
    <text evidence="2">The sequence shown here is derived from an EMBL/GenBank/DDBJ whole genome shotgun (WGS) entry which is preliminary data.</text>
</comment>
<sequence>MEKIADVIAVEARASSTDCDWTELPADLLVRIFGTMQIPDLFSCGGVCRSWRRGHLETRRFTLCSPHQSPCLVYSAADRDDGTATLHHLSTDRLYHVALPEPAFRSRYVMGSAHGWLITADERSNLILVNPVTGAQVVMPPPETMSNVELRYDEDGNLNGYEILYVDTVPHDVPESNRYGVSLEQGRFCFYMTVAMSCDPSNTGNCIVIWRWDRYLEDEEVVQEEDDDDNDVDETMEEIVIEVGEDGIKSEVKGHEEIEVVNEDRETKTATEEEEVKNVDVSVTEKEKGVENVDVSMEEKDRVNNLDVPVEEKEEEKEEKEKERMTSHFDVYKIDFGSFTLGSRGYDRKRSRWEKEDDDPLIAAQIKPWEEFEDRWQRLVHFACLEAGGPTQEGRVGT</sequence>
<accession>A0AAD8RGW7</accession>
<dbReference type="InterPro" id="IPR001810">
    <property type="entry name" value="F-box_dom"/>
</dbReference>
<protein>
    <recommendedName>
        <fullName evidence="1">F-box domain-containing protein</fullName>
    </recommendedName>
</protein>
<dbReference type="InterPro" id="IPR036047">
    <property type="entry name" value="F-box-like_dom_sf"/>
</dbReference>
<evidence type="ECO:0000313" key="2">
    <source>
        <dbReference type="EMBL" id="KAK1621240.1"/>
    </source>
</evidence>
<dbReference type="Gene3D" id="1.20.1280.50">
    <property type="match status" value="1"/>
</dbReference>
<dbReference type="EMBL" id="JAUUTY010000006">
    <property type="protein sequence ID" value="KAK1621240.1"/>
    <property type="molecule type" value="Genomic_DNA"/>
</dbReference>
<dbReference type="SUPFAM" id="SSF81383">
    <property type="entry name" value="F-box domain"/>
    <property type="match status" value="1"/>
</dbReference>
<dbReference type="PANTHER" id="PTHR44586:SF26">
    <property type="entry name" value="F-BOX DOMAIN-CONTAINING PROTEIN"/>
    <property type="match status" value="1"/>
</dbReference>
<proteinExistence type="predicted"/>